<dbReference type="InterPro" id="IPR029062">
    <property type="entry name" value="Class_I_gatase-like"/>
</dbReference>
<organism evidence="1 2">
    <name type="scientific">Anaerotruncus colihominis</name>
    <dbReference type="NCBI Taxonomy" id="169435"/>
    <lineage>
        <taxon>Bacteria</taxon>
        <taxon>Bacillati</taxon>
        <taxon>Bacillota</taxon>
        <taxon>Clostridia</taxon>
        <taxon>Eubacteriales</taxon>
        <taxon>Oscillospiraceae</taxon>
        <taxon>Anaerotruncus</taxon>
    </lineage>
</organism>
<dbReference type="Gene3D" id="3.40.50.880">
    <property type="match status" value="1"/>
</dbReference>
<dbReference type="PANTHER" id="PTHR43235:SF1">
    <property type="entry name" value="GLUTAMINE AMIDOTRANSFERASE PB2B2.05-RELATED"/>
    <property type="match status" value="1"/>
</dbReference>
<comment type="caution">
    <text evidence="1">The sequence shown here is derived from an EMBL/GenBank/DDBJ whole genome shotgun (WGS) entry which is preliminary data.</text>
</comment>
<gene>
    <name evidence="1" type="ORF">D0435_10230</name>
</gene>
<keyword evidence="2" id="KW-1185">Reference proteome</keyword>
<name>A0A845QMV3_9FIRM</name>
<dbReference type="GO" id="GO:0016811">
    <property type="term" value="F:hydrolase activity, acting on carbon-nitrogen (but not peptide) bonds, in linear amides"/>
    <property type="evidence" value="ECO:0007669"/>
    <property type="project" value="InterPro"/>
</dbReference>
<dbReference type="InterPro" id="IPR011697">
    <property type="entry name" value="Peptidase_C26"/>
</dbReference>
<sequence>MKKIMIAAAKTAIEEYKDYIDAFKRLGAEPFLSLSEEELAEADALVLPGSRQDMNPKLWGEEDQGSNDINDELDSAQLTLMDLAMEKEMPVLGICRGMQFLNVYFGGTLIQDLPCAEAHKRREPELYHSVIHVQGTCMHGLFGENSFVNTRHHQGAGRIGSGLQVASFWNDGEDTVVEAVEMEENRGKVLGVQWHPEKMYLYGDKESRADGEKLLKAWLRKEEEL</sequence>
<dbReference type="SUPFAM" id="SSF52317">
    <property type="entry name" value="Class I glutamine amidotransferase-like"/>
    <property type="match status" value="1"/>
</dbReference>
<dbReference type="Pfam" id="PF07722">
    <property type="entry name" value="Peptidase_C26"/>
    <property type="match status" value="1"/>
</dbReference>
<dbReference type="InterPro" id="IPR044668">
    <property type="entry name" value="PuuD-like"/>
</dbReference>
<protein>
    <submittedName>
        <fullName evidence="1">Gamma-glutamyl-gamma-aminobutyrate hydrolase family protein</fullName>
    </submittedName>
</protein>
<reference evidence="1 2" key="1">
    <citation type="submission" date="2018-08" db="EMBL/GenBank/DDBJ databases">
        <title>Murine metabolic-syndrome-specific gut microbial biobank.</title>
        <authorList>
            <person name="Liu C."/>
        </authorList>
    </citation>
    <scope>NUCLEOTIDE SEQUENCE [LARGE SCALE GENOMIC DNA]</scope>
    <source>
        <strain evidence="1 2">28</strain>
    </source>
</reference>
<evidence type="ECO:0000313" key="2">
    <source>
        <dbReference type="Proteomes" id="UP000446866"/>
    </source>
</evidence>
<keyword evidence="1" id="KW-0378">Hydrolase</keyword>
<dbReference type="AlphaFoldDB" id="A0A845QMV3"/>
<accession>A0A845QMV3</accession>
<dbReference type="RefSeq" id="WP_160202312.1">
    <property type="nucleotide sequence ID" value="NZ_QXWK01000018.1"/>
</dbReference>
<evidence type="ECO:0000313" key="1">
    <source>
        <dbReference type="EMBL" id="NBH62027.1"/>
    </source>
</evidence>
<dbReference type="GO" id="GO:0005829">
    <property type="term" value="C:cytosol"/>
    <property type="evidence" value="ECO:0007669"/>
    <property type="project" value="TreeGrafter"/>
</dbReference>
<dbReference type="PANTHER" id="PTHR43235">
    <property type="entry name" value="GLUTAMINE AMIDOTRANSFERASE PB2B2.05-RELATED"/>
    <property type="match status" value="1"/>
</dbReference>
<dbReference type="Proteomes" id="UP000446866">
    <property type="component" value="Unassembled WGS sequence"/>
</dbReference>
<dbReference type="PROSITE" id="PS51273">
    <property type="entry name" value="GATASE_TYPE_1"/>
    <property type="match status" value="1"/>
</dbReference>
<dbReference type="EMBL" id="QXWK01000018">
    <property type="protein sequence ID" value="NBH62027.1"/>
    <property type="molecule type" value="Genomic_DNA"/>
</dbReference>
<proteinExistence type="predicted"/>